<dbReference type="GO" id="GO:0016779">
    <property type="term" value="F:nucleotidyltransferase activity"/>
    <property type="evidence" value="ECO:0007669"/>
    <property type="project" value="UniProtKB-ARBA"/>
</dbReference>
<accession>A0A9X3LXE2</accession>
<gene>
    <name evidence="2" type="ORF">L8V22_04915</name>
    <name evidence="3" type="ORF">WMQ01_08505</name>
</gene>
<name>A0A9X3LXE2_9CORY</name>
<comment type="caution">
    <text evidence="2">The sequence shown here is derived from an EMBL/GenBank/DDBJ whole genome shotgun (WGS) entry which is preliminary data.</text>
</comment>
<evidence type="ECO:0000313" key="5">
    <source>
        <dbReference type="Proteomes" id="UP001371299"/>
    </source>
</evidence>
<dbReference type="RefSeq" id="WP_238801036.1">
    <property type="nucleotide sequence ID" value="NZ_JAKMUZ010000007.1"/>
</dbReference>
<dbReference type="InterPro" id="IPR025877">
    <property type="entry name" value="MobA-like_NTP_Trfase"/>
</dbReference>
<dbReference type="Proteomes" id="UP001146439">
    <property type="component" value="Unassembled WGS sequence"/>
</dbReference>
<evidence type="ECO:0000313" key="4">
    <source>
        <dbReference type="Proteomes" id="UP001146439"/>
    </source>
</evidence>
<dbReference type="InterPro" id="IPR029044">
    <property type="entry name" value="Nucleotide-diphossugar_trans"/>
</dbReference>
<keyword evidence="5" id="KW-1185">Reference proteome</keyword>
<dbReference type="Gene3D" id="3.90.550.10">
    <property type="entry name" value="Spore Coat Polysaccharide Biosynthesis Protein SpsA, Chain A"/>
    <property type="match status" value="1"/>
</dbReference>
<reference evidence="2" key="1">
    <citation type="submission" date="2022-02" db="EMBL/GenBank/DDBJ databases">
        <title>Corynebacterium sp. from urogenital microbiome.</title>
        <authorList>
            <person name="Cappelli E.A."/>
            <person name="Ribeiro T.G."/>
            <person name="Peixe L."/>
        </authorList>
    </citation>
    <scope>NUCLEOTIDE SEQUENCE</scope>
    <source>
        <strain evidence="2">C21Ua_68</strain>
    </source>
</reference>
<reference evidence="3 5" key="2">
    <citation type="submission" date="2024-01" db="EMBL/GenBank/DDBJ databases">
        <title>Description of two novel Corynebacterium species isolated from human nasal passages and skin.</title>
        <authorList>
            <person name="Popowitch E."/>
            <person name="Tran T.H."/>
            <person name="Escapa I.F."/>
            <person name="Bhatt E."/>
            <person name="Sozat A.K."/>
            <person name="Roberts A.Q."/>
            <person name="Segre J.A."/>
            <person name="Kong H."/>
            <person name="Conlan S."/>
            <person name="Lemon K.P."/>
            <person name="Kelly M.S."/>
        </authorList>
    </citation>
    <scope>NUCLEOTIDE SEQUENCE [LARGE SCALE GENOMIC DNA]</scope>
    <source>
        <strain evidence="3 5">KPL2619</strain>
    </source>
</reference>
<feature type="domain" description="MobA-like NTP transferase" evidence="1">
    <location>
        <begin position="4"/>
        <end position="153"/>
    </location>
</feature>
<evidence type="ECO:0000313" key="2">
    <source>
        <dbReference type="EMBL" id="MCZ9295902.1"/>
    </source>
</evidence>
<proteinExistence type="predicted"/>
<keyword evidence="2" id="KW-0808">Transferase</keyword>
<evidence type="ECO:0000313" key="3">
    <source>
        <dbReference type="EMBL" id="MEK0146106.1"/>
    </source>
</evidence>
<protein>
    <submittedName>
        <fullName evidence="2">NTP transferase domain-containing protein</fullName>
    </submittedName>
</protein>
<sequence length="198" mass="20923">MLGAIILAGGHGRRMGGTDKASLSAHGTRFIDRLLAQLPYGTPAVAVSPHYLGLPQVCESPLYGGPVAGIAAGAQALSHCTELALFAVDAPDSPLLLPRLRSTLASSTADAVLTRAADGYLQPLCSLWHAPALHTQLESLPTARNVSVRRLIRGVNFVEVPGTGAERDYDTHAELRELPLLCFPDPALPLRAHRSSLN</sequence>
<dbReference type="SUPFAM" id="SSF53448">
    <property type="entry name" value="Nucleotide-diphospho-sugar transferases"/>
    <property type="match status" value="1"/>
</dbReference>
<organism evidence="2 4">
    <name type="scientific">Corynebacterium yonathiae</name>
    <dbReference type="NCBI Taxonomy" id="2913504"/>
    <lineage>
        <taxon>Bacteria</taxon>
        <taxon>Bacillati</taxon>
        <taxon>Actinomycetota</taxon>
        <taxon>Actinomycetes</taxon>
        <taxon>Mycobacteriales</taxon>
        <taxon>Corynebacteriaceae</taxon>
        <taxon>Corynebacterium</taxon>
    </lineage>
</organism>
<dbReference type="Proteomes" id="UP001371299">
    <property type="component" value="Unassembled WGS sequence"/>
</dbReference>
<dbReference type="EMBL" id="JAKMUZ010000007">
    <property type="protein sequence ID" value="MCZ9295902.1"/>
    <property type="molecule type" value="Genomic_DNA"/>
</dbReference>
<evidence type="ECO:0000259" key="1">
    <source>
        <dbReference type="Pfam" id="PF12804"/>
    </source>
</evidence>
<dbReference type="AlphaFoldDB" id="A0A9X3LXE2"/>
<dbReference type="EMBL" id="JBBMGJ010000016">
    <property type="protein sequence ID" value="MEK0146106.1"/>
    <property type="molecule type" value="Genomic_DNA"/>
</dbReference>
<dbReference type="Pfam" id="PF12804">
    <property type="entry name" value="NTP_transf_3"/>
    <property type="match status" value="1"/>
</dbReference>